<sequence length="168" mass="19232">MASGKISFHPEERILAELSPTRRSVLFPVLELLLVTALVWMGIGLVDRYLASPEAMTEAAMWVRRLLLVAWAWLAWRRSLRFLLFRARTRIVLTDQRLLTASGHLRSWVSEIPLAHVVDARRRGSNVVVYVMGTHHPVVVQDVPHTKRFVSLLRQACGGVMMTNRDQR</sequence>
<evidence type="ECO:0000256" key="1">
    <source>
        <dbReference type="SAM" id="Phobius"/>
    </source>
</evidence>
<dbReference type="AlphaFoldDB" id="A0A364V3U5"/>
<name>A0A364V3U5_9CORY</name>
<reference evidence="2 3" key="1">
    <citation type="journal article" date="2018" name="Syst. Appl. Microbiol.">
        <title>Corynebacterium heidelbergense sp. nov., isolated from the preen glands of Egyptian geese (Alopochen aegyptiacus).</title>
        <authorList>
            <person name="Braun M.S."/>
            <person name="Wang E."/>
            <person name="Zimmermann S."/>
            <person name="Wink M."/>
        </authorList>
    </citation>
    <scope>NUCLEOTIDE SEQUENCE [LARGE SCALE GENOMIC DNA]</scope>
    <source>
        <strain evidence="2 3">647</strain>
    </source>
</reference>
<feature type="transmembrane region" description="Helical" evidence="1">
    <location>
        <begin position="59"/>
        <end position="76"/>
    </location>
</feature>
<keyword evidence="1" id="KW-0472">Membrane</keyword>
<protein>
    <recommendedName>
        <fullName evidence="4">DUF304 domain-containing protein</fullName>
    </recommendedName>
</protein>
<accession>A0A364V3U5</accession>
<evidence type="ECO:0000313" key="2">
    <source>
        <dbReference type="EMBL" id="RAV31303.1"/>
    </source>
</evidence>
<gene>
    <name evidence="2" type="ORF">DLJ54_09105</name>
</gene>
<evidence type="ECO:0000313" key="3">
    <source>
        <dbReference type="Proteomes" id="UP000251577"/>
    </source>
</evidence>
<keyword evidence="1" id="KW-1133">Transmembrane helix</keyword>
<keyword evidence="3" id="KW-1185">Reference proteome</keyword>
<dbReference type="EMBL" id="QHCV01000121">
    <property type="protein sequence ID" value="RAV31303.1"/>
    <property type="molecule type" value="Genomic_DNA"/>
</dbReference>
<keyword evidence="1" id="KW-0812">Transmembrane</keyword>
<proteinExistence type="predicted"/>
<comment type="caution">
    <text evidence="2">The sequence shown here is derived from an EMBL/GenBank/DDBJ whole genome shotgun (WGS) entry which is preliminary data.</text>
</comment>
<organism evidence="2 3">
    <name type="scientific">Corynebacterium heidelbergense</name>
    <dbReference type="NCBI Taxonomy" id="2055947"/>
    <lineage>
        <taxon>Bacteria</taxon>
        <taxon>Bacillati</taxon>
        <taxon>Actinomycetota</taxon>
        <taxon>Actinomycetes</taxon>
        <taxon>Mycobacteriales</taxon>
        <taxon>Corynebacteriaceae</taxon>
        <taxon>Corynebacterium</taxon>
    </lineage>
</organism>
<feature type="transmembrane region" description="Helical" evidence="1">
    <location>
        <begin position="25"/>
        <end position="47"/>
    </location>
</feature>
<dbReference type="Proteomes" id="UP000251577">
    <property type="component" value="Unassembled WGS sequence"/>
</dbReference>
<evidence type="ECO:0008006" key="4">
    <source>
        <dbReference type="Google" id="ProtNLM"/>
    </source>
</evidence>